<feature type="region of interest" description="Disordered" evidence="1">
    <location>
        <begin position="114"/>
        <end position="133"/>
    </location>
</feature>
<name>A0A4Z2FQI2_9TELE</name>
<accession>A0A4Z2FQI2</accession>
<keyword evidence="3" id="KW-1185">Reference proteome</keyword>
<reference evidence="2 3" key="1">
    <citation type="submission" date="2019-03" db="EMBL/GenBank/DDBJ databases">
        <title>First draft genome of Liparis tanakae, snailfish: a comprehensive survey of snailfish specific genes.</title>
        <authorList>
            <person name="Kim W."/>
            <person name="Song I."/>
            <person name="Jeong J.-H."/>
            <person name="Kim D."/>
            <person name="Kim S."/>
            <person name="Ryu S."/>
            <person name="Song J.Y."/>
            <person name="Lee S.K."/>
        </authorList>
    </citation>
    <scope>NUCLEOTIDE SEQUENCE [LARGE SCALE GENOMIC DNA]</scope>
    <source>
        <tissue evidence="2">Muscle</tissue>
    </source>
</reference>
<proteinExistence type="predicted"/>
<gene>
    <name evidence="2" type="ORF">EYF80_046828</name>
</gene>
<dbReference type="AlphaFoldDB" id="A0A4Z2FQI2"/>
<dbReference type="EMBL" id="SRLO01000999">
    <property type="protein sequence ID" value="TNN42974.1"/>
    <property type="molecule type" value="Genomic_DNA"/>
</dbReference>
<evidence type="ECO:0000313" key="3">
    <source>
        <dbReference type="Proteomes" id="UP000314294"/>
    </source>
</evidence>
<organism evidence="2 3">
    <name type="scientific">Liparis tanakae</name>
    <name type="common">Tanaka's snailfish</name>
    <dbReference type="NCBI Taxonomy" id="230148"/>
    <lineage>
        <taxon>Eukaryota</taxon>
        <taxon>Metazoa</taxon>
        <taxon>Chordata</taxon>
        <taxon>Craniata</taxon>
        <taxon>Vertebrata</taxon>
        <taxon>Euteleostomi</taxon>
        <taxon>Actinopterygii</taxon>
        <taxon>Neopterygii</taxon>
        <taxon>Teleostei</taxon>
        <taxon>Neoteleostei</taxon>
        <taxon>Acanthomorphata</taxon>
        <taxon>Eupercaria</taxon>
        <taxon>Perciformes</taxon>
        <taxon>Cottioidei</taxon>
        <taxon>Cottales</taxon>
        <taxon>Liparidae</taxon>
        <taxon>Liparis</taxon>
    </lineage>
</organism>
<dbReference type="Proteomes" id="UP000314294">
    <property type="component" value="Unassembled WGS sequence"/>
</dbReference>
<comment type="caution">
    <text evidence="2">The sequence shown here is derived from an EMBL/GenBank/DDBJ whole genome shotgun (WGS) entry which is preliminary data.</text>
</comment>
<sequence length="233" mass="25777">MYEGAATSKLSKDLAACLLAFQRSLSAVDVLRGRLRKGPEGNWRGFLVSGARDIHDNLSLIMRPSYKWLCRKRQSDGGSVTEGLGRRLAASCRRLCGRSVSREDVFYLWEVSEPPSPEQQHLPGTEEHGEGIDGTENTVVMLNADLADFADLADLADLADFARCLSRTHRAALKASANHTTPHRHRRAVRMKTYAPPRCRWWLRPPPTREASPGCIITTNNEAPDEAAASGEI</sequence>
<feature type="region of interest" description="Disordered" evidence="1">
    <location>
        <begin position="213"/>
        <end position="233"/>
    </location>
</feature>
<evidence type="ECO:0000256" key="1">
    <source>
        <dbReference type="SAM" id="MobiDB-lite"/>
    </source>
</evidence>
<protein>
    <submittedName>
        <fullName evidence="2">Uncharacterized protein</fullName>
    </submittedName>
</protein>
<evidence type="ECO:0000313" key="2">
    <source>
        <dbReference type="EMBL" id="TNN42974.1"/>
    </source>
</evidence>